<dbReference type="RefSeq" id="WP_377873824.1">
    <property type="nucleotide sequence ID" value="NZ_JBHMAY010000060.1"/>
</dbReference>
<keyword evidence="2" id="KW-1185">Reference proteome</keyword>
<protein>
    <submittedName>
        <fullName evidence="1">Uncharacterized protein</fullName>
    </submittedName>
</protein>
<accession>A0ABV7QL83</accession>
<reference evidence="2" key="1">
    <citation type="journal article" date="2019" name="Int. J. Syst. Evol. Microbiol.">
        <title>The Global Catalogue of Microorganisms (GCM) 10K type strain sequencing project: providing services to taxonomists for standard genome sequencing and annotation.</title>
        <authorList>
            <consortium name="The Broad Institute Genomics Platform"/>
            <consortium name="The Broad Institute Genome Sequencing Center for Infectious Disease"/>
            <person name="Wu L."/>
            <person name="Ma J."/>
        </authorList>
    </citation>
    <scope>NUCLEOTIDE SEQUENCE [LARGE SCALE GENOMIC DNA]</scope>
    <source>
        <strain evidence="2">CGMCC 4.7682</strain>
    </source>
</reference>
<proteinExistence type="predicted"/>
<dbReference type="Proteomes" id="UP001595764">
    <property type="component" value="Unassembled WGS sequence"/>
</dbReference>
<comment type="caution">
    <text evidence="1">The sequence shown here is derived from an EMBL/GenBank/DDBJ whole genome shotgun (WGS) entry which is preliminary data.</text>
</comment>
<gene>
    <name evidence="1" type="ORF">ACFORO_21025</name>
</gene>
<name>A0ABV7QL83_9PSEU</name>
<sequence length="42" mass="4791">MGNRHTWPGLGSACTRCLDNLDWCQQGIRHTRPRFGSTTTRC</sequence>
<organism evidence="1 2">
    <name type="scientific">Amycolatopsis halotolerans</name>
    <dbReference type="NCBI Taxonomy" id="330083"/>
    <lineage>
        <taxon>Bacteria</taxon>
        <taxon>Bacillati</taxon>
        <taxon>Actinomycetota</taxon>
        <taxon>Actinomycetes</taxon>
        <taxon>Pseudonocardiales</taxon>
        <taxon>Pseudonocardiaceae</taxon>
        <taxon>Amycolatopsis</taxon>
    </lineage>
</organism>
<evidence type="ECO:0000313" key="2">
    <source>
        <dbReference type="Proteomes" id="UP001595764"/>
    </source>
</evidence>
<dbReference type="EMBL" id="JBHRWI010000024">
    <property type="protein sequence ID" value="MFC3512664.1"/>
    <property type="molecule type" value="Genomic_DNA"/>
</dbReference>
<evidence type="ECO:0000313" key="1">
    <source>
        <dbReference type="EMBL" id="MFC3512664.1"/>
    </source>
</evidence>